<evidence type="ECO:0000313" key="3">
    <source>
        <dbReference type="Proteomes" id="UP001155483"/>
    </source>
</evidence>
<dbReference type="Proteomes" id="UP001155483">
    <property type="component" value="Unassembled WGS sequence"/>
</dbReference>
<keyword evidence="3" id="KW-1185">Reference proteome</keyword>
<protein>
    <submittedName>
        <fullName evidence="2">Antibiotic biosynthesis monooxygenase</fullName>
    </submittedName>
</protein>
<feature type="domain" description="ABM" evidence="1">
    <location>
        <begin position="2"/>
        <end position="92"/>
    </location>
</feature>
<dbReference type="PROSITE" id="PS51725">
    <property type="entry name" value="ABM"/>
    <property type="match status" value="1"/>
</dbReference>
<organism evidence="2 3">
    <name type="scientific">Paraflavisolibacter caeni</name>
    <dbReference type="NCBI Taxonomy" id="2982496"/>
    <lineage>
        <taxon>Bacteria</taxon>
        <taxon>Pseudomonadati</taxon>
        <taxon>Bacteroidota</taxon>
        <taxon>Chitinophagia</taxon>
        <taxon>Chitinophagales</taxon>
        <taxon>Chitinophagaceae</taxon>
        <taxon>Paraflavisolibacter</taxon>
    </lineage>
</organism>
<evidence type="ECO:0000313" key="2">
    <source>
        <dbReference type="EMBL" id="MCU7550925.1"/>
    </source>
</evidence>
<reference evidence="2" key="1">
    <citation type="submission" date="2022-09" db="EMBL/GenBank/DDBJ databases">
        <authorList>
            <person name="Yuan C."/>
            <person name="Ke Z."/>
        </authorList>
    </citation>
    <scope>NUCLEOTIDE SEQUENCE</scope>
    <source>
        <strain evidence="2">LB-8</strain>
    </source>
</reference>
<proteinExistence type="predicted"/>
<comment type="caution">
    <text evidence="2">The sequence shown here is derived from an EMBL/GenBank/DDBJ whole genome shotgun (WGS) entry which is preliminary data.</text>
</comment>
<keyword evidence="2" id="KW-0503">Monooxygenase</keyword>
<accession>A0A9X3B8M6</accession>
<reference evidence="2" key="2">
    <citation type="submission" date="2023-04" db="EMBL/GenBank/DDBJ databases">
        <title>Paracnuella aquatica gen. nov., sp. nov., a member of the family Chitinophagaceae isolated from a hot spring.</title>
        <authorList>
            <person name="Wang C."/>
        </authorList>
    </citation>
    <scope>NUCLEOTIDE SEQUENCE</scope>
    <source>
        <strain evidence="2">LB-8</strain>
    </source>
</reference>
<dbReference type="Gene3D" id="3.30.70.100">
    <property type="match status" value="1"/>
</dbReference>
<dbReference type="InterPro" id="IPR007138">
    <property type="entry name" value="ABM_dom"/>
</dbReference>
<dbReference type="GO" id="GO:0004497">
    <property type="term" value="F:monooxygenase activity"/>
    <property type="evidence" value="ECO:0007669"/>
    <property type="project" value="UniProtKB-KW"/>
</dbReference>
<dbReference type="EMBL" id="JAOTIF010000016">
    <property type="protein sequence ID" value="MCU7550925.1"/>
    <property type="molecule type" value="Genomic_DNA"/>
</dbReference>
<gene>
    <name evidence="2" type="ORF">OCK74_17525</name>
</gene>
<dbReference type="SUPFAM" id="SSF54909">
    <property type="entry name" value="Dimeric alpha+beta barrel"/>
    <property type="match status" value="1"/>
</dbReference>
<dbReference type="AlphaFoldDB" id="A0A9X3B8M6"/>
<dbReference type="RefSeq" id="WP_279298364.1">
    <property type="nucleotide sequence ID" value="NZ_JAOTIF010000016.1"/>
</dbReference>
<keyword evidence="2" id="KW-0560">Oxidoreductase</keyword>
<evidence type="ECO:0000259" key="1">
    <source>
        <dbReference type="PROSITE" id="PS51725"/>
    </source>
</evidence>
<dbReference type="InterPro" id="IPR011008">
    <property type="entry name" value="Dimeric_a/b-barrel"/>
</dbReference>
<name>A0A9X3B8M6_9BACT</name>
<dbReference type="Pfam" id="PF03992">
    <property type="entry name" value="ABM"/>
    <property type="match status" value="1"/>
</dbReference>
<sequence length="104" mass="12605">MIVEYIRYKVEKDRRQEFIDAYIKASTQLNASEYCLAYEISECEEELGSFIVRIEWTSTDEHINGFRKSNVFPEFFTIVKPFFNDIQEMRHYKLTNINKRKYTP</sequence>